<comment type="similarity">
    <text evidence="1">Belongs to the AIM41 family.</text>
</comment>
<reference evidence="2" key="1">
    <citation type="submission" date="2022-10" db="EMBL/GenBank/DDBJ databases">
        <title>Culturing micro-colonial fungi from biological soil crusts in the Mojave desert and describing Neophaeococcomyces mojavensis, and introducing the new genera and species Taxawa tesnikishii.</title>
        <authorList>
            <person name="Kurbessoian T."/>
            <person name="Stajich J.E."/>
        </authorList>
    </citation>
    <scope>NUCLEOTIDE SEQUENCE</scope>
    <source>
        <strain evidence="2">TK_1</strain>
    </source>
</reference>
<dbReference type="PANTHER" id="PTHR28055:SF1">
    <property type="entry name" value="ALTERED INHERITANCE OF MITOCHONDRIA PROTEIN 41, MITOCHONDRIAL"/>
    <property type="match status" value="1"/>
</dbReference>
<evidence type="ECO:0000256" key="1">
    <source>
        <dbReference type="RuleBase" id="RU365099"/>
    </source>
</evidence>
<organism evidence="2 3">
    <name type="scientific">Coniosporium apollinis</name>
    <dbReference type="NCBI Taxonomy" id="61459"/>
    <lineage>
        <taxon>Eukaryota</taxon>
        <taxon>Fungi</taxon>
        <taxon>Dikarya</taxon>
        <taxon>Ascomycota</taxon>
        <taxon>Pezizomycotina</taxon>
        <taxon>Dothideomycetes</taxon>
        <taxon>Dothideomycetes incertae sedis</taxon>
        <taxon>Coniosporium</taxon>
    </lineage>
</organism>
<dbReference type="Proteomes" id="UP001172684">
    <property type="component" value="Unassembled WGS sequence"/>
</dbReference>
<evidence type="ECO:0000313" key="3">
    <source>
        <dbReference type="Proteomes" id="UP001172684"/>
    </source>
</evidence>
<keyword evidence="3" id="KW-1185">Reference proteome</keyword>
<sequence length="198" mass="21847">MPRPLRLSSRLRLQPTARPPCLRCLYSTPATPPPASLVLAKLRIDLKNAMKAKDTARLAVLRAVLAEITNSSKTSSPITTDLQLLSLLKKRTSGAKAAEQEFREAGRGDLVQREEEQRRVLEEYAEGLEAETMGDVEVRAAVERMVGEVEKEGGKVQMGEVLKRLFAPGAELDGKMVERREVVRILKEVMEKRGSGGA</sequence>
<dbReference type="InterPro" id="IPR042184">
    <property type="entry name" value="YqeY/Aim41_N"/>
</dbReference>
<dbReference type="Pfam" id="PF09424">
    <property type="entry name" value="YqeY"/>
    <property type="match status" value="1"/>
</dbReference>
<dbReference type="PANTHER" id="PTHR28055">
    <property type="entry name" value="ALTERED INHERITANCE OF MITOCHONDRIA PROTEIN 41, MITOCHONDRIAL"/>
    <property type="match status" value="1"/>
</dbReference>
<proteinExistence type="inferred from homology"/>
<gene>
    <name evidence="1" type="primary">AIM41</name>
    <name evidence="2" type="ORF">H2201_000235</name>
</gene>
<evidence type="ECO:0000313" key="2">
    <source>
        <dbReference type="EMBL" id="KAJ9669849.1"/>
    </source>
</evidence>
<dbReference type="InterPro" id="IPR019004">
    <property type="entry name" value="YqeY/Aim41"/>
</dbReference>
<protein>
    <recommendedName>
        <fullName evidence="1">Altered inheritance of mitochondria protein 41</fullName>
    </recommendedName>
</protein>
<comment type="caution">
    <text evidence="2">The sequence shown here is derived from an EMBL/GenBank/DDBJ whole genome shotgun (WGS) entry which is preliminary data.</text>
</comment>
<keyword evidence="1" id="KW-0496">Mitochondrion</keyword>
<accession>A0ABQ9P5M1</accession>
<dbReference type="InterPro" id="IPR003789">
    <property type="entry name" value="Asn/Gln_tRNA_amidoTrase-B-like"/>
</dbReference>
<name>A0ABQ9P5M1_9PEZI</name>
<dbReference type="SUPFAM" id="SSF89095">
    <property type="entry name" value="GatB/YqeY motif"/>
    <property type="match status" value="1"/>
</dbReference>
<dbReference type="Gene3D" id="1.10.1510.10">
    <property type="entry name" value="Uncharacterised protein YqeY/AIM41 PF09424, N-terminal domain"/>
    <property type="match status" value="1"/>
</dbReference>
<comment type="subcellular location">
    <subcellularLocation>
        <location evidence="1">Mitochondrion</location>
    </subcellularLocation>
</comment>
<dbReference type="EMBL" id="JAPDRL010000001">
    <property type="protein sequence ID" value="KAJ9669849.1"/>
    <property type="molecule type" value="Genomic_DNA"/>
</dbReference>